<dbReference type="InterPro" id="IPR050300">
    <property type="entry name" value="GDXG_lipolytic_enzyme"/>
</dbReference>
<reference evidence="3 4" key="1">
    <citation type="submission" date="2019-12" db="EMBL/GenBank/DDBJ databases">
        <title>Genomic-based taxomic classification of the family Erythrobacteraceae.</title>
        <authorList>
            <person name="Xu L."/>
        </authorList>
    </citation>
    <scope>NUCLEOTIDE SEQUENCE [LARGE SCALE GENOMIC DNA]</scope>
    <source>
        <strain evidence="3 4">KCTC 52763</strain>
    </source>
</reference>
<keyword evidence="4" id="KW-1185">Reference proteome</keyword>
<keyword evidence="1 3" id="KW-0378">Hydrolase</keyword>
<sequence length="314" mass="33386">MGWILFALVLLLAGVAVALQYSIGRNGPKVLDMVDSLTGGSRDVEMVHKESLGDHPKQKLAVYRSAAASSETGPKPVIIFVHGGGWRSGDIDDYGFLARGLVPEGYVVVLAGYRLNADGVFPAMLKDTAKAVAWTKNNIAKYGGDPETIFISGHSAGAYNVAMIGLDRQWLGREGLETSDIAGVIGMSGPYDFYPFDSESTKLAFGGADDPLTTQPIQFARADAPPMLLVQGEKDTLVSPRHAPTLVNAISDAGGTADTAMFANMDHNAPVLALASPWRRNREIIDAFNSFISEVLAARAVKPAASVPVQAENR</sequence>
<dbReference type="Proteomes" id="UP000442714">
    <property type="component" value="Unassembled WGS sequence"/>
</dbReference>
<dbReference type="InterPro" id="IPR049492">
    <property type="entry name" value="BD-FAE-like_dom"/>
</dbReference>
<name>A0A844ZUR9_9SPHN</name>
<dbReference type="EMBL" id="WTYX01000002">
    <property type="protein sequence ID" value="MXO91488.1"/>
    <property type="molecule type" value="Genomic_DNA"/>
</dbReference>
<dbReference type="Gene3D" id="3.40.50.1820">
    <property type="entry name" value="alpha/beta hydrolase"/>
    <property type="match status" value="1"/>
</dbReference>
<organism evidence="3 4">
    <name type="scientific">Pontixanthobacter aquaemixtae</name>
    <dbReference type="NCBI Taxonomy" id="1958940"/>
    <lineage>
        <taxon>Bacteria</taxon>
        <taxon>Pseudomonadati</taxon>
        <taxon>Pseudomonadota</taxon>
        <taxon>Alphaproteobacteria</taxon>
        <taxon>Sphingomonadales</taxon>
        <taxon>Erythrobacteraceae</taxon>
        <taxon>Pontixanthobacter</taxon>
    </lineage>
</organism>
<comment type="caution">
    <text evidence="3">The sequence shown here is derived from an EMBL/GenBank/DDBJ whole genome shotgun (WGS) entry which is preliminary data.</text>
</comment>
<dbReference type="AlphaFoldDB" id="A0A844ZUR9"/>
<evidence type="ECO:0000313" key="4">
    <source>
        <dbReference type="Proteomes" id="UP000442714"/>
    </source>
</evidence>
<dbReference type="Pfam" id="PF20434">
    <property type="entry name" value="BD-FAE"/>
    <property type="match status" value="1"/>
</dbReference>
<dbReference type="InterPro" id="IPR029058">
    <property type="entry name" value="AB_hydrolase_fold"/>
</dbReference>
<dbReference type="RefSeq" id="WP_160605159.1">
    <property type="nucleotide sequence ID" value="NZ_WTYX01000002.1"/>
</dbReference>
<feature type="domain" description="BD-FAE-like" evidence="2">
    <location>
        <begin position="69"/>
        <end position="248"/>
    </location>
</feature>
<accession>A0A844ZUR9</accession>
<evidence type="ECO:0000256" key="1">
    <source>
        <dbReference type="ARBA" id="ARBA00022801"/>
    </source>
</evidence>
<gene>
    <name evidence="3" type="ORF">GRI41_11680</name>
</gene>
<dbReference type="PANTHER" id="PTHR48081:SF33">
    <property type="entry name" value="KYNURENINE FORMAMIDASE"/>
    <property type="match status" value="1"/>
</dbReference>
<proteinExistence type="predicted"/>
<evidence type="ECO:0000313" key="3">
    <source>
        <dbReference type="EMBL" id="MXO91488.1"/>
    </source>
</evidence>
<dbReference type="PANTHER" id="PTHR48081">
    <property type="entry name" value="AB HYDROLASE SUPERFAMILY PROTEIN C4A8.06C"/>
    <property type="match status" value="1"/>
</dbReference>
<evidence type="ECO:0000259" key="2">
    <source>
        <dbReference type="Pfam" id="PF20434"/>
    </source>
</evidence>
<protein>
    <submittedName>
        <fullName evidence="3">Alpha/beta hydrolase fold domain-containing protein</fullName>
    </submittedName>
</protein>
<dbReference type="GO" id="GO:0016787">
    <property type="term" value="F:hydrolase activity"/>
    <property type="evidence" value="ECO:0007669"/>
    <property type="project" value="UniProtKB-KW"/>
</dbReference>
<dbReference type="OrthoDB" id="9771666at2"/>
<dbReference type="SUPFAM" id="SSF53474">
    <property type="entry name" value="alpha/beta-Hydrolases"/>
    <property type="match status" value="1"/>
</dbReference>